<evidence type="ECO:0000259" key="2">
    <source>
        <dbReference type="PROSITE" id="PS00028"/>
    </source>
</evidence>
<accession>A0AA88HC69</accession>
<evidence type="ECO:0000256" key="1">
    <source>
        <dbReference type="SAM" id="MobiDB-lite"/>
    </source>
</evidence>
<dbReference type="AlphaFoldDB" id="A0AA88HC69"/>
<gene>
    <name evidence="3" type="ORF">QYM36_016418</name>
</gene>
<comment type="caution">
    <text evidence="3">The sequence shown here is derived from an EMBL/GenBank/DDBJ whole genome shotgun (WGS) entry which is preliminary data.</text>
</comment>
<feature type="domain" description="C2H2-type" evidence="2">
    <location>
        <begin position="577"/>
        <end position="597"/>
    </location>
</feature>
<feature type="compositionally biased region" description="Basic and acidic residues" evidence="1">
    <location>
        <begin position="175"/>
        <end position="184"/>
    </location>
</feature>
<protein>
    <recommendedName>
        <fullName evidence="2">C2H2-type domain-containing protein</fullName>
    </recommendedName>
</protein>
<dbReference type="Gene3D" id="3.30.160.60">
    <property type="entry name" value="Classic Zinc Finger"/>
    <property type="match status" value="1"/>
</dbReference>
<dbReference type="Proteomes" id="UP001187531">
    <property type="component" value="Unassembled WGS sequence"/>
</dbReference>
<proteinExistence type="predicted"/>
<feature type="domain" description="C2H2-type" evidence="2">
    <location>
        <begin position="264"/>
        <end position="285"/>
    </location>
</feature>
<organism evidence="3 4">
    <name type="scientific">Artemia franciscana</name>
    <name type="common">Brine shrimp</name>
    <name type="synonym">Artemia sanfranciscana</name>
    <dbReference type="NCBI Taxonomy" id="6661"/>
    <lineage>
        <taxon>Eukaryota</taxon>
        <taxon>Metazoa</taxon>
        <taxon>Ecdysozoa</taxon>
        <taxon>Arthropoda</taxon>
        <taxon>Crustacea</taxon>
        <taxon>Branchiopoda</taxon>
        <taxon>Anostraca</taxon>
        <taxon>Artemiidae</taxon>
        <taxon>Artemia</taxon>
    </lineage>
</organism>
<feature type="region of interest" description="Disordered" evidence="1">
    <location>
        <begin position="467"/>
        <end position="488"/>
    </location>
</feature>
<feature type="domain" description="C2H2-type" evidence="2">
    <location>
        <begin position="547"/>
        <end position="568"/>
    </location>
</feature>
<dbReference type="SMART" id="SM00355">
    <property type="entry name" value="ZnF_C2H2"/>
    <property type="match status" value="4"/>
</dbReference>
<keyword evidence="4" id="KW-1185">Reference proteome</keyword>
<dbReference type="PROSITE" id="PS00028">
    <property type="entry name" value="ZINC_FINGER_C2H2_1"/>
    <property type="match status" value="4"/>
</dbReference>
<sequence length="603" mass="67514">MAEVVNFSEVPVIKNEVEDDTEELFDIPNSSLPPKRECDPLETLSSTASIPCKLEPHTQELNSTSINDEVEDTLPSYNKVLFDILNEELSENSSVAPKLEDDLLHAVPSISVPCKLEPCSEKSEPLSGNDEEMIISTVNSSGGVFQPTLLDLTASVEVKTPPEKAIEEDSASILDQHDSPPEKNGKRKGSVKKFPGRKSRVIFLPKDNCGIDNKLISDDAEPQETAAKRLKPESLINTSVLIIPRPFEIHVSEPTSKTKYSAECITCEKSMFDCAQIVMHIKDEHKQAQGSFQCRICMEKFDFLFACQNHLVMHLSDPKADVVVDEQGTLPPFLQHFFSPTSSEPEDTLPSDNKMLFDIHNEDLLGKSFGPPKLEEDPLGTFPSISLPCKLEPCSPKPDSLSGEDEETINCTVNSSIGMFQPKLLDLAPSVEVKTLIGKPIEEVTADVLPCDSKGVHSKLRKEPIRLDSTSILDQHDSPPEKNRKRKEYVKKIPRRKSKVIFLPKDNCGIDNNFPSYDSEPEETDIPRPFEIHISEPKSKTKYSAECITCEKCMFDSTQIMIHIKDEHMQAQGSFQCRICMKKFDFLFACQNHLVIHLESQFP</sequence>
<reference evidence="3" key="1">
    <citation type="submission" date="2023-07" db="EMBL/GenBank/DDBJ databases">
        <title>Chromosome-level genome assembly of Artemia franciscana.</title>
        <authorList>
            <person name="Jo E."/>
        </authorList>
    </citation>
    <scope>NUCLEOTIDE SEQUENCE</scope>
    <source>
        <tissue evidence="3">Whole body</tissue>
    </source>
</reference>
<feature type="region of interest" description="Disordered" evidence="1">
    <location>
        <begin position="164"/>
        <end position="192"/>
    </location>
</feature>
<feature type="domain" description="C2H2-type" evidence="2">
    <location>
        <begin position="294"/>
        <end position="314"/>
    </location>
</feature>
<dbReference type="EMBL" id="JAVRJZ010000020">
    <property type="protein sequence ID" value="KAK2706370.1"/>
    <property type="molecule type" value="Genomic_DNA"/>
</dbReference>
<name>A0AA88HC69_ARTSF</name>
<dbReference type="InterPro" id="IPR013087">
    <property type="entry name" value="Znf_C2H2_type"/>
</dbReference>
<evidence type="ECO:0000313" key="3">
    <source>
        <dbReference type="EMBL" id="KAK2706370.1"/>
    </source>
</evidence>
<evidence type="ECO:0000313" key="4">
    <source>
        <dbReference type="Proteomes" id="UP001187531"/>
    </source>
</evidence>